<dbReference type="Pfam" id="PF03732">
    <property type="entry name" value="Retrotrans_gag"/>
    <property type="match status" value="1"/>
</dbReference>
<feature type="region of interest" description="Disordered" evidence="1">
    <location>
        <begin position="334"/>
        <end position="383"/>
    </location>
</feature>
<proteinExistence type="predicted"/>
<feature type="compositionally biased region" description="Acidic residues" evidence="1">
    <location>
        <begin position="692"/>
        <end position="703"/>
    </location>
</feature>
<gene>
    <name evidence="3" type="ORF">Adt_10224</name>
</gene>
<feature type="region of interest" description="Disordered" evidence="1">
    <location>
        <begin position="461"/>
        <end position="488"/>
    </location>
</feature>
<feature type="compositionally biased region" description="Basic and acidic residues" evidence="1">
    <location>
        <begin position="69"/>
        <end position="85"/>
    </location>
</feature>
<feature type="compositionally biased region" description="Polar residues" evidence="1">
    <location>
        <begin position="109"/>
        <end position="122"/>
    </location>
</feature>
<feature type="region of interest" description="Disordered" evidence="1">
    <location>
        <begin position="672"/>
        <end position="703"/>
    </location>
</feature>
<evidence type="ECO:0000313" key="3">
    <source>
        <dbReference type="EMBL" id="KAL2525170.1"/>
    </source>
</evidence>
<dbReference type="InterPro" id="IPR005162">
    <property type="entry name" value="Retrotrans_gag_dom"/>
</dbReference>
<feature type="compositionally biased region" description="Basic and acidic residues" evidence="1">
    <location>
        <begin position="342"/>
        <end position="372"/>
    </location>
</feature>
<comment type="caution">
    <text evidence="3">The sequence shown here is derived from an EMBL/GenBank/DDBJ whole genome shotgun (WGS) entry which is preliminary data.</text>
</comment>
<protein>
    <submittedName>
        <fullName evidence="3">Ribonuclease H</fullName>
    </submittedName>
</protein>
<sequence>MSRSHDSRARSHGRTGSQHVNLPQVFHRRQQGEISAQTHAPEGGAILQKLEYLTRAIERLERNQATTKRISDSETESPAHDESKNRRVKRRLDFNVKSPSESKGRKSIRSSSPRKASTQRSVSVFDRLGHSSQIPHEREAQRKKKAPSMAASSIQDTPDELELMKQRLAELEAKQKNISEEFTTDRRSPFTEDILTKPLPEKLKMPQLTSYENGNDPVGHLDRYTSWMELQGASDTIMCRAFPLTFGNRAMRWFTKLPQRSIRSWNDLSGQFISTFMGARTRSTPKERLVSIKQGRTETLRSYMDRFSKRIVEVDKISDDVALMAVLAEKHIGAEEATSDQENDRPDRKDGTKGKEKDLKTEKKESPKKILDFQHPGRPRPTPLRYQGYHILNTSLENVLMKTKGNDILKRPAPMRVNSFELNQRRYCRYHRSAGHDTDDCRDLKGEIESLIRRGHLKEFLARPSGEAETSQPQVRAELPPPPQPGRGEIHMIVGRSQYLEGSMRQRRKLSREAHNSYQVLASAIANPDAEKFSFSEEDASHMDIDARHVRPFPKPLQGFTGDCVTPKGQIALVVELGLPPCHRRIIADFVIVDLPSNYNAILGRPILHELKAAASIYHYAIKFPTPHGVGTVWGSQLIARSCNINFPRAVVNTLQVGTELTTRKSIEEDEVEDLGYLDPRSTSGERKAEPVEELEQVEVDHN</sequence>
<dbReference type="EMBL" id="JBFOLK010000003">
    <property type="protein sequence ID" value="KAL2525170.1"/>
    <property type="molecule type" value="Genomic_DNA"/>
</dbReference>
<evidence type="ECO:0000313" key="4">
    <source>
        <dbReference type="Proteomes" id="UP001604336"/>
    </source>
</evidence>
<feature type="region of interest" description="Disordered" evidence="1">
    <location>
        <begin position="64"/>
        <end position="155"/>
    </location>
</feature>
<organism evidence="3 4">
    <name type="scientific">Abeliophyllum distichum</name>
    <dbReference type="NCBI Taxonomy" id="126358"/>
    <lineage>
        <taxon>Eukaryota</taxon>
        <taxon>Viridiplantae</taxon>
        <taxon>Streptophyta</taxon>
        <taxon>Embryophyta</taxon>
        <taxon>Tracheophyta</taxon>
        <taxon>Spermatophyta</taxon>
        <taxon>Magnoliopsida</taxon>
        <taxon>eudicotyledons</taxon>
        <taxon>Gunneridae</taxon>
        <taxon>Pentapetalae</taxon>
        <taxon>asterids</taxon>
        <taxon>lamiids</taxon>
        <taxon>Lamiales</taxon>
        <taxon>Oleaceae</taxon>
        <taxon>Forsythieae</taxon>
        <taxon>Abeliophyllum</taxon>
    </lineage>
</organism>
<feature type="region of interest" description="Disordered" evidence="1">
    <location>
        <begin position="1"/>
        <end position="45"/>
    </location>
</feature>
<dbReference type="PANTHER" id="PTHR33223:SF10">
    <property type="entry name" value="AMINOTRANSFERASE-LIKE PLANT MOBILE DOMAIN-CONTAINING PROTEIN"/>
    <property type="match status" value="1"/>
</dbReference>
<dbReference type="Proteomes" id="UP001604336">
    <property type="component" value="Unassembled WGS sequence"/>
</dbReference>
<dbReference type="AlphaFoldDB" id="A0ABD1UKS6"/>
<feature type="domain" description="Retrotransposon gag" evidence="2">
    <location>
        <begin position="241"/>
        <end position="324"/>
    </location>
</feature>
<keyword evidence="4" id="KW-1185">Reference proteome</keyword>
<evidence type="ECO:0000256" key="1">
    <source>
        <dbReference type="SAM" id="MobiDB-lite"/>
    </source>
</evidence>
<evidence type="ECO:0000259" key="2">
    <source>
        <dbReference type="Pfam" id="PF03732"/>
    </source>
</evidence>
<reference evidence="4" key="1">
    <citation type="submission" date="2024-07" db="EMBL/GenBank/DDBJ databases">
        <title>Two chromosome-level genome assemblies of Korean endemic species Abeliophyllum distichum and Forsythia ovata (Oleaceae).</title>
        <authorList>
            <person name="Jang H."/>
        </authorList>
    </citation>
    <scope>NUCLEOTIDE SEQUENCE [LARGE SCALE GENOMIC DNA]</scope>
</reference>
<name>A0ABD1UKS6_9LAMI</name>
<accession>A0ABD1UKS6</accession>
<dbReference type="CDD" id="cd00303">
    <property type="entry name" value="retropepsin_like"/>
    <property type="match status" value="1"/>
</dbReference>
<dbReference type="PANTHER" id="PTHR33223">
    <property type="entry name" value="CCHC-TYPE DOMAIN-CONTAINING PROTEIN"/>
    <property type="match status" value="1"/>
</dbReference>